<dbReference type="EMBL" id="JAMYWD010000002">
    <property type="protein sequence ID" value="KAJ4978164.1"/>
    <property type="molecule type" value="Genomic_DNA"/>
</dbReference>
<accession>A0A9Q0GM89</accession>
<evidence type="ECO:0000256" key="1">
    <source>
        <dbReference type="SAM" id="MobiDB-lite"/>
    </source>
</evidence>
<evidence type="ECO:0000313" key="2">
    <source>
        <dbReference type="EMBL" id="KAJ4945346.1"/>
    </source>
</evidence>
<protein>
    <submittedName>
        <fullName evidence="2">Uncharacterized protein</fullName>
    </submittedName>
</protein>
<keyword evidence="4" id="KW-1185">Reference proteome</keyword>
<dbReference type="EMBL" id="JAMYWD010001118">
    <property type="protein sequence ID" value="KAJ4945346.1"/>
    <property type="molecule type" value="Genomic_DNA"/>
</dbReference>
<comment type="caution">
    <text evidence="2">The sequence shown here is derived from an EMBL/GenBank/DDBJ whole genome shotgun (WGS) entry which is preliminary data.</text>
</comment>
<sequence>MAGGVEAEPEKAAIPETVDRAEASEEAALMEEASPAQGTQGHPWRRGVFILASIATPHAGKLQVALITHRFQHAHIKQSQSYEVASIEGRATANKDIALRLPRGLGVEEDVSPGWRYPRCKGRRGQVEGSQLPDIKALQQAVKQKSRRGFWDPILTILNLNRRDRRSQE</sequence>
<evidence type="ECO:0000313" key="4">
    <source>
        <dbReference type="Proteomes" id="UP001141806"/>
    </source>
</evidence>
<feature type="region of interest" description="Disordered" evidence="1">
    <location>
        <begin position="1"/>
        <end position="41"/>
    </location>
</feature>
<dbReference type="AlphaFoldDB" id="A0A9Q0GM89"/>
<evidence type="ECO:0000313" key="3">
    <source>
        <dbReference type="EMBL" id="KAJ4978164.1"/>
    </source>
</evidence>
<feature type="compositionally biased region" description="Basic and acidic residues" evidence="1">
    <location>
        <begin position="8"/>
        <end position="23"/>
    </location>
</feature>
<proteinExistence type="predicted"/>
<reference evidence="2" key="1">
    <citation type="journal article" date="2023" name="Plant J.">
        <title>The genome of the king protea, Protea cynaroides.</title>
        <authorList>
            <person name="Chang J."/>
            <person name="Duong T.A."/>
            <person name="Schoeman C."/>
            <person name="Ma X."/>
            <person name="Roodt D."/>
            <person name="Barker N."/>
            <person name="Li Z."/>
            <person name="Van de Peer Y."/>
            <person name="Mizrachi E."/>
        </authorList>
    </citation>
    <scope>NUCLEOTIDE SEQUENCE</scope>
    <source>
        <tissue evidence="2">Young leaves</tissue>
    </source>
</reference>
<organism evidence="2 4">
    <name type="scientific">Protea cynaroides</name>
    <dbReference type="NCBI Taxonomy" id="273540"/>
    <lineage>
        <taxon>Eukaryota</taxon>
        <taxon>Viridiplantae</taxon>
        <taxon>Streptophyta</taxon>
        <taxon>Embryophyta</taxon>
        <taxon>Tracheophyta</taxon>
        <taxon>Spermatophyta</taxon>
        <taxon>Magnoliopsida</taxon>
        <taxon>Proteales</taxon>
        <taxon>Proteaceae</taxon>
        <taxon>Protea</taxon>
    </lineage>
</organism>
<dbReference type="Proteomes" id="UP001141806">
    <property type="component" value="Unassembled WGS sequence"/>
</dbReference>
<gene>
    <name evidence="3" type="ORF">NE237_008944</name>
    <name evidence="2" type="ORF">NE237_019495</name>
</gene>
<name>A0A9Q0GM89_9MAGN</name>